<gene>
    <name evidence="4" type="ORF">GCM10010521_50280</name>
</gene>
<dbReference type="CDD" id="cd07043">
    <property type="entry name" value="STAS_anti-anti-sigma_factors"/>
    <property type="match status" value="1"/>
</dbReference>
<dbReference type="SUPFAM" id="SSF52091">
    <property type="entry name" value="SpoIIaa-like"/>
    <property type="match status" value="1"/>
</dbReference>
<comment type="caution">
    <text evidence="4">The sequence shown here is derived from an EMBL/GenBank/DDBJ whole genome shotgun (WGS) entry which is preliminary data.</text>
</comment>
<dbReference type="InterPro" id="IPR036513">
    <property type="entry name" value="STAS_dom_sf"/>
</dbReference>
<accession>A0ABP6NWC6</accession>
<evidence type="ECO:0000313" key="5">
    <source>
        <dbReference type="Proteomes" id="UP001500893"/>
    </source>
</evidence>
<dbReference type="InterPro" id="IPR003658">
    <property type="entry name" value="Anti-sigma_ant"/>
</dbReference>
<dbReference type="InterPro" id="IPR002645">
    <property type="entry name" value="STAS_dom"/>
</dbReference>
<dbReference type="Gene3D" id="3.30.750.24">
    <property type="entry name" value="STAS domain"/>
    <property type="match status" value="1"/>
</dbReference>
<dbReference type="NCBIfam" id="TIGR00377">
    <property type="entry name" value="ant_ant_sig"/>
    <property type="match status" value="1"/>
</dbReference>
<dbReference type="EMBL" id="BAAAVM010000085">
    <property type="protein sequence ID" value="GAA3156205.1"/>
    <property type="molecule type" value="Genomic_DNA"/>
</dbReference>
<keyword evidence="5" id="KW-1185">Reference proteome</keyword>
<evidence type="ECO:0000313" key="4">
    <source>
        <dbReference type="EMBL" id="GAA3156205.1"/>
    </source>
</evidence>
<evidence type="ECO:0000259" key="3">
    <source>
        <dbReference type="PROSITE" id="PS50801"/>
    </source>
</evidence>
<evidence type="ECO:0000256" key="1">
    <source>
        <dbReference type="ARBA" id="ARBA00009013"/>
    </source>
</evidence>
<name>A0ABP6NWC6_9ACTN</name>
<dbReference type="RefSeq" id="WP_345055905.1">
    <property type="nucleotide sequence ID" value="NZ_BAAAVM010000085.1"/>
</dbReference>
<proteinExistence type="inferred from homology"/>
<comment type="similarity">
    <text evidence="1 2">Belongs to the anti-sigma-factor antagonist family.</text>
</comment>
<organism evidence="4 5">
    <name type="scientific">Streptomyces rameus</name>
    <dbReference type="NCBI Taxonomy" id="68261"/>
    <lineage>
        <taxon>Bacteria</taxon>
        <taxon>Bacillati</taxon>
        <taxon>Actinomycetota</taxon>
        <taxon>Actinomycetes</taxon>
        <taxon>Kitasatosporales</taxon>
        <taxon>Streptomycetaceae</taxon>
        <taxon>Streptomyces</taxon>
    </lineage>
</organism>
<sequence>MSDIHKPVRPGRLSIQHEELEGVLVVTVHGEIDHDVKDVLSQALQSEDGTAPPRIVADLSGVTFMDSSGLNVLVAAHQRVSGTQGWLRIAGAQESVVRLLHLVGIDEVIPCHPTLEQALNP</sequence>
<evidence type="ECO:0000256" key="2">
    <source>
        <dbReference type="RuleBase" id="RU003749"/>
    </source>
</evidence>
<dbReference type="PANTHER" id="PTHR33495">
    <property type="entry name" value="ANTI-SIGMA FACTOR ANTAGONIST TM_1081-RELATED-RELATED"/>
    <property type="match status" value="1"/>
</dbReference>
<protein>
    <recommendedName>
        <fullName evidence="2">Anti-sigma factor antagonist</fullName>
    </recommendedName>
</protein>
<reference evidence="5" key="1">
    <citation type="journal article" date="2019" name="Int. J. Syst. Evol. Microbiol.">
        <title>The Global Catalogue of Microorganisms (GCM) 10K type strain sequencing project: providing services to taxonomists for standard genome sequencing and annotation.</title>
        <authorList>
            <consortium name="The Broad Institute Genomics Platform"/>
            <consortium name="The Broad Institute Genome Sequencing Center for Infectious Disease"/>
            <person name="Wu L."/>
            <person name="Ma J."/>
        </authorList>
    </citation>
    <scope>NUCLEOTIDE SEQUENCE [LARGE SCALE GENOMIC DNA]</scope>
    <source>
        <strain evidence="5">JCM 11574</strain>
    </source>
</reference>
<dbReference type="PROSITE" id="PS50801">
    <property type="entry name" value="STAS"/>
    <property type="match status" value="1"/>
</dbReference>
<dbReference type="Proteomes" id="UP001500893">
    <property type="component" value="Unassembled WGS sequence"/>
</dbReference>
<dbReference type="PANTHER" id="PTHR33495:SF2">
    <property type="entry name" value="ANTI-SIGMA FACTOR ANTAGONIST TM_1081-RELATED"/>
    <property type="match status" value="1"/>
</dbReference>
<feature type="domain" description="STAS" evidence="3">
    <location>
        <begin position="13"/>
        <end position="121"/>
    </location>
</feature>
<dbReference type="Pfam" id="PF01740">
    <property type="entry name" value="STAS"/>
    <property type="match status" value="1"/>
</dbReference>